<dbReference type="InterPro" id="IPR001878">
    <property type="entry name" value="Znf_CCHC"/>
</dbReference>
<feature type="domain" description="CCHC-type" evidence="1">
    <location>
        <begin position="482"/>
        <end position="498"/>
    </location>
</feature>
<dbReference type="PANTHER" id="PTHR33198:SF20">
    <property type="entry name" value="RETROTRANSPOSON GAG DOMAIN-CONTAINING PROTEIN"/>
    <property type="match status" value="1"/>
</dbReference>
<dbReference type="AlphaFoldDB" id="A0A1B6CDU3"/>
<dbReference type="SMART" id="SM00343">
    <property type="entry name" value="ZnF_C2HC"/>
    <property type="match status" value="6"/>
</dbReference>
<evidence type="ECO:0000313" key="2">
    <source>
        <dbReference type="EMBL" id="JAS11624.1"/>
    </source>
</evidence>
<feature type="domain" description="CCHC-type" evidence="1">
    <location>
        <begin position="463"/>
        <end position="478"/>
    </location>
</feature>
<feature type="domain" description="CCHC-type" evidence="1">
    <location>
        <begin position="332"/>
        <end position="347"/>
    </location>
</feature>
<dbReference type="GO" id="GO:0008270">
    <property type="term" value="F:zinc ion binding"/>
    <property type="evidence" value="ECO:0007669"/>
    <property type="project" value="InterPro"/>
</dbReference>
<feature type="domain" description="CCHC-type" evidence="1">
    <location>
        <begin position="230"/>
        <end position="245"/>
    </location>
</feature>
<feature type="domain" description="CCHC-type" evidence="1">
    <location>
        <begin position="299"/>
        <end position="314"/>
    </location>
</feature>
<proteinExistence type="predicted"/>
<evidence type="ECO:0000259" key="1">
    <source>
        <dbReference type="SMART" id="SM00343"/>
    </source>
</evidence>
<reference evidence="2" key="1">
    <citation type="submission" date="2015-12" db="EMBL/GenBank/DDBJ databases">
        <title>De novo transcriptome assembly of four potential Pierce s Disease insect vectors from Arizona vineyards.</title>
        <authorList>
            <person name="Tassone E.E."/>
        </authorList>
    </citation>
    <scope>NUCLEOTIDE SEQUENCE</scope>
</reference>
<dbReference type="EMBL" id="GEDC01025674">
    <property type="protein sequence ID" value="JAS11624.1"/>
    <property type="molecule type" value="Transcribed_RNA"/>
</dbReference>
<accession>A0A1B6CDU3</accession>
<sequence>MKNCEEMHSRTKKDLKHITLPSPLEWTGEMETNWSVFKQKFENFLLINKEDVVDSSYKNYLLLSCIGDRALEIYNTFPFKTPNHRNDFKFTIDQFDIYFSIKRNNVAYERNKFFLRELQANESIDDFVIDLRKLSDTCEFREQKEDLIRDKLILCTRNIKVKNVLFSIDDLTLNNAIEVCRFYRNQLQDSYLGAIGSSLEAKEEQSKSLSLEDKNLKLPSNRSNRPFENLCQRCGLFHKIHECPANESESNESVRSQAYFENGLRKLFYEPISKHGECSVNKSASSHQSTRSVEPFKNLCQRCGLFHKNRDCYSNELETNESERSNESFENPCYRCGLFHLPHDCPVEKSVSKKVHESHNFFENRSRLSNDSQSLNDSFRDRCGLYQKHLDCSLNESVLNESQRYDESFQSCSSSLNKSRNSNESSKTSCVRCGDLHSGRDCPVNDSASESSQRSKTLFFANPCWRCGIYHDMNRCPAYGKTCFRCKQLNHYGKQCHLYFKNE</sequence>
<gene>
    <name evidence="2" type="ORF">g.4456</name>
</gene>
<dbReference type="GO" id="GO:0003676">
    <property type="term" value="F:nucleic acid binding"/>
    <property type="evidence" value="ECO:0007669"/>
    <property type="project" value="InterPro"/>
</dbReference>
<name>A0A1B6CDU3_9HEMI</name>
<feature type="domain" description="CCHC-type" evidence="1">
    <location>
        <begin position="429"/>
        <end position="444"/>
    </location>
</feature>
<protein>
    <recommendedName>
        <fullName evidence="1">CCHC-type domain-containing protein</fullName>
    </recommendedName>
</protein>
<dbReference type="PANTHER" id="PTHR33198">
    <property type="entry name" value="ANK_REP_REGION DOMAIN-CONTAINING PROTEIN-RELATED"/>
    <property type="match status" value="1"/>
</dbReference>
<organism evidence="2">
    <name type="scientific">Clastoptera arizonana</name>
    <name type="common">Arizona spittle bug</name>
    <dbReference type="NCBI Taxonomy" id="38151"/>
    <lineage>
        <taxon>Eukaryota</taxon>
        <taxon>Metazoa</taxon>
        <taxon>Ecdysozoa</taxon>
        <taxon>Arthropoda</taxon>
        <taxon>Hexapoda</taxon>
        <taxon>Insecta</taxon>
        <taxon>Pterygota</taxon>
        <taxon>Neoptera</taxon>
        <taxon>Paraneoptera</taxon>
        <taxon>Hemiptera</taxon>
        <taxon>Auchenorrhyncha</taxon>
        <taxon>Cercopoidea</taxon>
        <taxon>Clastopteridae</taxon>
        <taxon>Clastoptera</taxon>
    </lineage>
</organism>